<accession>A0A8B8GHR2</accession>
<evidence type="ECO:0000259" key="3">
    <source>
        <dbReference type="PROSITE" id="PS50225"/>
    </source>
</evidence>
<evidence type="ECO:0000313" key="5">
    <source>
        <dbReference type="RefSeq" id="XP_025422087.1"/>
    </source>
</evidence>
<dbReference type="GO" id="GO:0035556">
    <property type="term" value="P:intracellular signal transduction"/>
    <property type="evidence" value="ECO:0007669"/>
    <property type="project" value="InterPro"/>
</dbReference>
<gene>
    <name evidence="5" type="primary">LOC112691874</name>
</gene>
<reference evidence="5" key="1">
    <citation type="submission" date="2025-08" db="UniProtKB">
        <authorList>
            <consortium name="RefSeq"/>
        </authorList>
    </citation>
    <scope>IDENTIFICATION</scope>
    <source>
        <tissue evidence="5">Whole body</tissue>
    </source>
</reference>
<dbReference type="Proteomes" id="UP000694846">
    <property type="component" value="Unplaced"/>
</dbReference>
<dbReference type="AlphaFoldDB" id="A0A8B8GHR2"/>
<dbReference type="Pfam" id="PF07525">
    <property type="entry name" value="SOCS_box"/>
    <property type="match status" value="1"/>
</dbReference>
<dbReference type="InterPro" id="IPR039147">
    <property type="entry name" value="ASB17"/>
</dbReference>
<dbReference type="SUPFAM" id="SSF158235">
    <property type="entry name" value="SOCS box-like"/>
    <property type="match status" value="1"/>
</dbReference>
<dbReference type="PANTHER" id="PTHR20966:SF2">
    <property type="entry name" value="ANKYRIN REPEAT AND SOCS BOX PROTEIN 17"/>
    <property type="match status" value="1"/>
</dbReference>
<keyword evidence="2" id="KW-0040">ANK repeat</keyword>
<dbReference type="OrthoDB" id="6410987at2759"/>
<dbReference type="RefSeq" id="XP_025422087.1">
    <property type="nucleotide sequence ID" value="XM_025566302.1"/>
</dbReference>
<dbReference type="CDD" id="cd03587">
    <property type="entry name" value="SOCS"/>
    <property type="match status" value="1"/>
</dbReference>
<keyword evidence="4" id="KW-1185">Reference proteome</keyword>
<proteinExistence type="predicted"/>
<feature type="domain" description="SOCS box" evidence="3">
    <location>
        <begin position="275"/>
        <end position="319"/>
    </location>
</feature>
<evidence type="ECO:0000256" key="1">
    <source>
        <dbReference type="ARBA" id="ARBA00022786"/>
    </source>
</evidence>
<evidence type="ECO:0000256" key="2">
    <source>
        <dbReference type="ARBA" id="ARBA00023043"/>
    </source>
</evidence>
<name>A0A8B8GHR2_9HEMI</name>
<dbReference type="InterPro" id="IPR036036">
    <property type="entry name" value="SOCS_box-like_dom_sf"/>
</dbReference>
<dbReference type="GeneID" id="112691874"/>
<dbReference type="SMART" id="SM00969">
    <property type="entry name" value="SOCS_box"/>
    <property type="match status" value="1"/>
</dbReference>
<sequence length="319" mass="35087">MALKPLKTKRNWMEAVLDEFYAQIVARLERDELIPAYKRSMHLEYVATVVDGLSGPWCGRDRRRACEAAVAGAVAYHDRVVRVNGSVCPLGKHHDMLHVMARFAMDADAGPESVAALLTAIYTCEKTLEKLFEGAVVGSKVARMISGRWTDYGVTAAENRTALAFFLDRATRARLLLDGRRMQDVRMQSYRATPVVVATATGDAAAVALLLRYGAAERSVRAAIAYLRNTADHGDRPLGAGAQACMDVLLRAVVSEHGSTGHDDDDHRCDDPVTRTPPSLMHLARCAVRNALHENFRLPHGIPHLPVPRSLASYLDLEH</sequence>
<evidence type="ECO:0000313" key="4">
    <source>
        <dbReference type="Proteomes" id="UP000694846"/>
    </source>
</evidence>
<dbReference type="InterPro" id="IPR001496">
    <property type="entry name" value="SOCS_box"/>
</dbReference>
<protein>
    <submittedName>
        <fullName evidence="5">Uncharacterized protein LOC112691874</fullName>
    </submittedName>
</protein>
<dbReference type="PANTHER" id="PTHR20966">
    <property type="entry name" value="ANKYRIN REPEAT AND SOCS BOX PROTEIN 17"/>
    <property type="match status" value="1"/>
</dbReference>
<dbReference type="Gene3D" id="1.10.750.20">
    <property type="entry name" value="SOCS box"/>
    <property type="match status" value="1"/>
</dbReference>
<keyword evidence="1" id="KW-0833">Ubl conjugation pathway</keyword>
<dbReference type="PROSITE" id="PS50225">
    <property type="entry name" value="SOCS"/>
    <property type="match status" value="1"/>
</dbReference>
<organism evidence="4 5">
    <name type="scientific">Sipha flava</name>
    <name type="common">yellow sugarcane aphid</name>
    <dbReference type="NCBI Taxonomy" id="143950"/>
    <lineage>
        <taxon>Eukaryota</taxon>
        <taxon>Metazoa</taxon>
        <taxon>Ecdysozoa</taxon>
        <taxon>Arthropoda</taxon>
        <taxon>Hexapoda</taxon>
        <taxon>Insecta</taxon>
        <taxon>Pterygota</taxon>
        <taxon>Neoptera</taxon>
        <taxon>Paraneoptera</taxon>
        <taxon>Hemiptera</taxon>
        <taxon>Sternorrhyncha</taxon>
        <taxon>Aphidomorpha</taxon>
        <taxon>Aphidoidea</taxon>
        <taxon>Aphididae</taxon>
        <taxon>Sipha</taxon>
    </lineage>
</organism>
<dbReference type="CTD" id="43683"/>